<dbReference type="Gene3D" id="3.10.100.10">
    <property type="entry name" value="Mannose-Binding Protein A, subunit A"/>
    <property type="match status" value="1"/>
</dbReference>
<dbReference type="Pfam" id="PF00059">
    <property type="entry name" value="Lectin_C"/>
    <property type="match status" value="1"/>
</dbReference>
<dbReference type="PANTHER" id="PTHR45710">
    <property type="entry name" value="C-TYPE LECTIN DOMAIN-CONTAINING PROTEIN 180"/>
    <property type="match status" value="1"/>
</dbReference>
<dbReference type="AlphaFoldDB" id="A0AAN9CMT5"/>
<dbReference type="InterPro" id="IPR016186">
    <property type="entry name" value="C-type_lectin-like/link_sf"/>
</dbReference>
<reference evidence="3 4" key="1">
    <citation type="submission" date="2024-02" db="EMBL/GenBank/DDBJ databases">
        <title>Chromosome-level genome assembly of the Eurasian Minnow (Phoxinus phoxinus).</title>
        <authorList>
            <person name="Oriowo T.O."/>
            <person name="Martin S."/>
            <person name="Stange M."/>
            <person name="Chrysostomakis Y."/>
            <person name="Brown T."/>
            <person name="Winkler S."/>
            <person name="Kukowka S."/>
            <person name="Myers E.W."/>
            <person name="Bohne A."/>
        </authorList>
    </citation>
    <scope>NUCLEOTIDE SEQUENCE [LARGE SCALE GENOMIC DNA]</scope>
    <source>
        <strain evidence="3">ZFMK-TIS-60720</strain>
        <tissue evidence="3">Whole Organism</tissue>
    </source>
</reference>
<evidence type="ECO:0000313" key="4">
    <source>
        <dbReference type="Proteomes" id="UP001364617"/>
    </source>
</evidence>
<dbReference type="PANTHER" id="PTHR45710:SF26">
    <property type="entry name" value="RH26557P"/>
    <property type="match status" value="1"/>
</dbReference>
<dbReference type="Proteomes" id="UP001364617">
    <property type="component" value="Unassembled WGS sequence"/>
</dbReference>
<dbReference type="EMBL" id="JAYKXH010000017">
    <property type="protein sequence ID" value="KAK7139494.1"/>
    <property type="molecule type" value="Genomic_DNA"/>
</dbReference>
<sequence>MLRELRDNYTRVRGQLFFYKAFTAQSLNSDMKLRDWGGKLYFFSSDKLTWSSSRAFCVSKGTDLVTITSQSEQRFLNSEIKDHYWLGLNDLETEGQWVWVNNRTLNDTGLQ</sequence>
<comment type="subcellular location">
    <subcellularLocation>
        <location evidence="1">Cell membrane</location>
        <topology evidence="1">Single-pass type II membrane protein</topology>
    </subcellularLocation>
</comment>
<feature type="domain" description="C-type lectin" evidence="2">
    <location>
        <begin position="36"/>
        <end position="106"/>
    </location>
</feature>
<dbReference type="InterPro" id="IPR016187">
    <property type="entry name" value="CTDL_fold"/>
</dbReference>
<protein>
    <recommendedName>
        <fullName evidence="2">C-type lectin domain-containing protein</fullName>
    </recommendedName>
</protein>
<gene>
    <name evidence="3" type="ORF">R3I93_016586</name>
</gene>
<comment type="caution">
    <text evidence="3">The sequence shown here is derived from an EMBL/GenBank/DDBJ whole genome shotgun (WGS) entry which is preliminary data.</text>
</comment>
<evidence type="ECO:0000256" key="1">
    <source>
        <dbReference type="ARBA" id="ARBA00004401"/>
    </source>
</evidence>
<keyword evidence="4" id="KW-1185">Reference proteome</keyword>
<name>A0AAN9CMT5_9TELE</name>
<dbReference type="SUPFAM" id="SSF56436">
    <property type="entry name" value="C-type lectin-like"/>
    <property type="match status" value="1"/>
</dbReference>
<dbReference type="GO" id="GO:0005886">
    <property type="term" value="C:plasma membrane"/>
    <property type="evidence" value="ECO:0007669"/>
    <property type="project" value="UniProtKB-SubCell"/>
</dbReference>
<dbReference type="InterPro" id="IPR001304">
    <property type="entry name" value="C-type_lectin-like"/>
</dbReference>
<dbReference type="InterPro" id="IPR050828">
    <property type="entry name" value="C-type_lectin/matrix_domain"/>
</dbReference>
<organism evidence="3 4">
    <name type="scientific">Phoxinus phoxinus</name>
    <name type="common">Eurasian minnow</name>
    <dbReference type="NCBI Taxonomy" id="58324"/>
    <lineage>
        <taxon>Eukaryota</taxon>
        <taxon>Metazoa</taxon>
        <taxon>Chordata</taxon>
        <taxon>Craniata</taxon>
        <taxon>Vertebrata</taxon>
        <taxon>Euteleostomi</taxon>
        <taxon>Actinopterygii</taxon>
        <taxon>Neopterygii</taxon>
        <taxon>Teleostei</taxon>
        <taxon>Ostariophysi</taxon>
        <taxon>Cypriniformes</taxon>
        <taxon>Leuciscidae</taxon>
        <taxon>Phoxininae</taxon>
        <taxon>Phoxinus</taxon>
    </lineage>
</organism>
<dbReference type="PROSITE" id="PS50041">
    <property type="entry name" value="C_TYPE_LECTIN_2"/>
    <property type="match status" value="1"/>
</dbReference>
<proteinExistence type="predicted"/>
<evidence type="ECO:0000313" key="3">
    <source>
        <dbReference type="EMBL" id="KAK7139494.1"/>
    </source>
</evidence>
<evidence type="ECO:0000259" key="2">
    <source>
        <dbReference type="PROSITE" id="PS50041"/>
    </source>
</evidence>
<accession>A0AAN9CMT5</accession>